<sequence>MSAIVLWAHSRSASTAFLRMMAERGDVSTVHEPLLHLTETGEAKLPGDIVVRDEHDLLARLVSLGRTQHVFVKEVLDYPYQYLFDHPDELAELTHTFIVRDPRQTIASHYAMKNTVTSPEIGYERLYELFELVRAASGREPFVLRAESLVTDAEQVVRAYCDHVGLPFKAEALQWRPGHRPEWERHQDWHADVSRSNGFHDRRNEYVDTVDNNPVLRGFYEHHLPFYERLVAHS</sequence>
<dbReference type="Gene3D" id="3.40.50.300">
    <property type="entry name" value="P-loop containing nucleotide triphosphate hydrolases"/>
    <property type="match status" value="1"/>
</dbReference>
<dbReference type="OrthoDB" id="272985at2"/>
<dbReference type="AlphaFoldDB" id="A0A4R2JLE7"/>
<keyword evidence="2" id="KW-1185">Reference proteome</keyword>
<dbReference type="InterPro" id="IPR027417">
    <property type="entry name" value="P-loop_NTPase"/>
</dbReference>
<evidence type="ECO:0008006" key="3">
    <source>
        <dbReference type="Google" id="ProtNLM"/>
    </source>
</evidence>
<evidence type="ECO:0000313" key="1">
    <source>
        <dbReference type="EMBL" id="TCO60861.1"/>
    </source>
</evidence>
<dbReference type="RefSeq" id="WP_132116150.1">
    <property type="nucleotide sequence ID" value="NZ_SLWS01000003.1"/>
</dbReference>
<dbReference type="Pfam" id="PF19798">
    <property type="entry name" value="Sulfotransfer_5"/>
    <property type="match status" value="1"/>
</dbReference>
<dbReference type="EMBL" id="SLWS01000003">
    <property type="protein sequence ID" value="TCO60861.1"/>
    <property type="molecule type" value="Genomic_DNA"/>
</dbReference>
<accession>A0A4R2JLE7</accession>
<dbReference type="PANTHER" id="PTHR48312">
    <property type="match status" value="1"/>
</dbReference>
<organism evidence="1 2">
    <name type="scientific">Actinocrispum wychmicini</name>
    <dbReference type="NCBI Taxonomy" id="1213861"/>
    <lineage>
        <taxon>Bacteria</taxon>
        <taxon>Bacillati</taxon>
        <taxon>Actinomycetota</taxon>
        <taxon>Actinomycetes</taxon>
        <taxon>Pseudonocardiales</taxon>
        <taxon>Pseudonocardiaceae</taxon>
        <taxon>Actinocrispum</taxon>
    </lineage>
</organism>
<comment type="caution">
    <text evidence="1">The sequence shown here is derived from an EMBL/GenBank/DDBJ whole genome shotgun (WGS) entry which is preliminary data.</text>
</comment>
<protein>
    <recommendedName>
        <fullName evidence="3">Sulfotransferase family protein</fullName>
    </recommendedName>
</protein>
<proteinExistence type="predicted"/>
<dbReference type="SUPFAM" id="SSF52540">
    <property type="entry name" value="P-loop containing nucleoside triphosphate hydrolases"/>
    <property type="match status" value="1"/>
</dbReference>
<dbReference type="Proteomes" id="UP000295680">
    <property type="component" value="Unassembled WGS sequence"/>
</dbReference>
<dbReference type="PANTHER" id="PTHR48312:SF1">
    <property type="entry name" value="SULFOTRANSFERASE"/>
    <property type="match status" value="1"/>
</dbReference>
<gene>
    <name evidence="1" type="ORF">EV192_103442</name>
</gene>
<name>A0A4R2JLE7_9PSEU</name>
<evidence type="ECO:0000313" key="2">
    <source>
        <dbReference type="Proteomes" id="UP000295680"/>
    </source>
</evidence>
<reference evidence="1 2" key="1">
    <citation type="submission" date="2019-03" db="EMBL/GenBank/DDBJ databases">
        <title>Genomic Encyclopedia of Type Strains, Phase IV (KMG-IV): sequencing the most valuable type-strain genomes for metagenomic binning, comparative biology and taxonomic classification.</title>
        <authorList>
            <person name="Goeker M."/>
        </authorList>
    </citation>
    <scope>NUCLEOTIDE SEQUENCE [LARGE SCALE GENOMIC DNA]</scope>
    <source>
        <strain evidence="1 2">DSM 45934</strain>
    </source>
</reference>